<dbReference type="EMBL" id="JADNRY010000124">
    <property type="protein sequence ID" value="KAF9064414.1"/>
    <property type="molecule type" value="Genomic_DNA"/>
</dbReference>
<dbReference type="Proteomes" id="UP000772434">
    <property type="component" value="Unassembled WGS sequence"/>
</dbReference>
<comment type="caution">
    <text evidence="1">The sequence shown here is derived from an EMBL/GenBank/DDBJ whole genome shotgun (WGS) entry which is preliminary data.</text>
</comment>
<gene>
    <name evidence="1" type="ORF">BDP27DRAFT_1367236</name>
</gene>
<dbReference type="AlphaFoldDB" id="A0A9P5U3D5"/>
<name>A0A9P5U3D5_9AGAR</name>
<protein>
    <submittedName>
        <fullName evidence="1">Uncharacterized protein</fullName>
    </submittedName>
</protein>
<reference evidence="1" key="1">
    <citation type="submission" date="2020-11" db="EMBL/GenBank/DDBJ databases">
        <authorList>
            <consortium name="DOE Joint Genome Institute"/>
            <person name="Ahrendt S."/>
            <person name="Riley R."/>
            <person name="Andreopoulos W."/>
            <person name="Labutti K."/>
            <person name="Pangilinan J."/>
            <person name="Ruiz-Duenas F.J."/>
            <person name="Barrasa J.M."/>
            <person name="Sanchez-Garcia M."/>
            <person name="Camarero S."/>
            <person name="Miyauchi S."/>
            <person name="Serrano A."/>
            <person name="Linde D."/>
            <person name="Babiker R."/>
            <person name="Drula E."/>
            <person name="Ayuso-Fernandez I."/>
            <person name="Pacheco R."/>
            <person name="Padilla G."/>
            <person name="Ferreira P."/>
            <person name="Barriuso J."/>
            <person name="Kellner H."/>
            <person name="Castanera R."/>
            <person name="Alfaro M."/>
            <person name="Ramirez L."/>
            <person name="Pisabarro A.G."/>
            <person name="Kuo A."/>
            <person name="Tritt A."/>
            <person name="Lipzen A."/>
            <person name="He G."/>
            <person name="Yan M."/>
            <person name="Ng V."/>
            <person name="Cullen D."/>
            <person name="Martin F."/>
            <person name="Rosso M.-N."/>
            <person name="Henrissat B."/>
            <person name="Hibbett D."/>
            <person name="Martinez A.T."/>
            <person name="Grigoriev I.V."/>
        </authorList>
    </citation>
    <scope>NUCLEOTIDE SEQUENCE</scope>
    <source>
        <strain evidence="1">AH 40177</strain>
    </source>
</reference>
<sequence length="111" mass="12565">MGELDSAIVEGASWGGVLECIGLRMKVLHTIVGSDKEKSISTIPAGLLFKEGDGLIIKDALDSVEDVPLTYTRRYRLWTVWAFCALIRMKRPDVTLAWRENVTIFWPPSWR</sequence>
<evidence type="ECO:0000313" key="2">
    <source>
        <dbReference type="Proteomes" id="UP000772434"/>
    </source>
</evidence>
<evidence type="ECO:0000313" key="1">
    <source>
        <dbReference type="EMBL" id="KAF9064414.1"/>
    </source>
</evidence>
<accession>A0A9P5U3D5</accession>
<proteinExistence type="predicted"/>
<dbReference type="OrthoDB" id="3050243at2759"/>
<keyword evidence="2" id="KW-1185">Reference proteome</keyword>
<organism evidence="1 2">
    <name type="scientific">Rhodocollybia butyracea</name>
    <dbReference type="NCBI Taxonomy" id="206335"/>
    <lineage>
        <taxon>Eukaryota</taxon>
        <taxon>Fungi</taxon>
        <taxon>Dikarya</taxon>
        <taxon>Basidiomycota</taxon>
        <taxon>Agaricomycotina</taxon>
        <taxon>Agaricomycetes</taxon>
        <taxon>Agaricomycetidae</taxon>
        <taxon>Agaricales</taxon>
        <taxon>Marasmiineae</taxon>
        <taxon>Omphalotaceae</taxon>
        <taxon>Rhodocollybia</taxon>
    </lineage>
</organism>